<dbReference type="AlphaFoldDB" id="A0AAU7JLL0"/>
<proteinExistence type="predicted"/>
<evidence type="ECO:0000256" key="1">
    <source>
        <dbReference type="SAM" id="Phobius"/>
    </source>
</evidence>
<name>A0AAU7JLL0_9HYPH</name>
<sequence>MRTLHSSKQPLNSIRLHRKPPLGWGEAHMRILLAGLFLIMLGLALGGLT</sequence>
<gene>
    <name evidence="2" type="ORF">ABEG18_09385</name>
</gene>
<organism evidence="2">
    <name type="scientific">Alsobacter sp. KACC 23698</name>
    <dbReference type="NCBI Taxonomy" id="3149229"/>
    <lineage>
        <taxon>Bacteria</taxon>
        <taxon>Pseudomonadati</taxon>
        <taxon>Pseudomonadota</taxon>
        <taxon>Alphaproteobacteria</taxon>
        <taxon>Hyphomicrobiales</taxon>
        <taxon>Alsobacteraceae</taxon>
        <taxon>Alsobacter</taxon>
    </lineage>
</organism>
<evidence type="ECO:0000313" key="2">
    <source>
        <dbReference type="EMBL" id="XBO40949.1"/>
    </source>
</evidence>
<reference evidence="2" key="1">
    <citation type="submission" date="2024-05" db="EMBL/GenBank/DDBJ databases">
        <authorList>
            <person name="Kim S."/>
            <person name="Heo J."/>
            <person name="Choi H."/>
            <person name="Choi Y."/>
            <person name="Kwon S.-W."/>
            <person name="Kim Y."/>
        </authorList>
    </citation>
    <scope>NUCLEOTIDE SEQUENCE</scope>
    <source>
        <strain evidence="2">KACC 23698</strain>
    </source>
</reference>
<dbReference type="RefSeq" id="WP_406857806.1">
    <property type="nucleotide sequence ID" value="NZ_CP157484.1"/>
</dbReference>
<protein>
    <submittedName>
        <fullName evidence="2">Uncharacterized protein</fullName>
    </submittedName>
</protein>
<feature type="transmembrane region" description="Helical" evidence="1">
    <location>
        <begin position="27"/>
        <end position="48"/>
    </location>
</feature>
<accession>A0AAU7JLL0</accession>
<dbReference type="EMBL" id="CP157484">
    <property type="protein sequence ID" value="XBO40949.1"/>
    <property type="molecule type" value="Genomic_DNA"/>
</dbReference>
<keyword evidence="1" id="KW-1133">Transmembrane helix</keyword>
<keyword evidence="1" id="KW-0472">Membrane</keyword>
<keyword evidence="1" id="KW-0812">Transmembrane</keyword>